<name>A0A1G4I0S9_TRYEQ</name>
<feature type="compositionally biased region" description="Polar residues" evidence="1">
    <location>
        <begin position="372"/>
        <end position="387"/>
    </location>
</feature>
<feature type="region of interest" description="Disordered" evidence="1">
    <location>
        <begin position="363"/>
        <end position="387"/>
    </location>
</feature>
<sequence>MNGRYARQSGCFRGKRPREITTQKLFNRAIEHFQSIYNDSVERHERETFASRAVFEKQCGVDREHFNRAHGSLAKHGKGKDFALVLEQFENEEAKLQREHEEELQRVYPLAFLELDTAAVLSLTLIPRLKSKLDLLERQLTQRRKFTNQHQGDAAARGSHSRDVDPPVDAKESDDKNGADGVPSELNDAKTGIEEDDVGTLCVGRGAYITGDEPSEVEESDSSALVQVLDTSVEDGKVGTGTGGGFRNHVHRLVSRGLGNILSIPTDVMRAGAADFARIGLLLNTESRRQRRDERRKFLRSHMEVCGPEGKTIGKWELKRLLQEGKEDKLKQEEIFAALEAAKTMPEFTGSDMNANIVESMENDGAPRKTAGASTASRETGDTTASETVVKRHTKIVLRGNGSRRDDGVPFTRKDFEWTSLGLDDESIGEGSRMEKLAESYMWPKRTEDRIPHILCGEVIPTYFRVRQYQLDTSSPTTATVQMSATGEDGCPSTLLDDLAEATQLDPVREGMSNGEKGVVTKKSPLVFRIPFRAKSVWLKVDTLGDFIASQVKFFGAVTSREI</sequence>
<evidence type="ECO:0000313" key="3">
    <source>
        <dbReference type="Proteomes" id="UP000195570"/>
    </source>
</evidence>
<dbReference type="VEuPathDB" id="TriTrypDB:TEOVI_000804500"/>
<dbReference type="AlphaFoldDB" id="A0A1G4I0S9"/>
<keyword evidence="3" id="KW-1185">Reference proteome</keyword>
<feature type="region of interest" description="Disordered" evidence="1">
    <location>
        <begin position="144"/>
        <end position="193"/>
    </location>
</feature>
<evidence type="ECO:0000256" key="1">
    <source>
        <dbReference type="SAM" id="MobiDB-lite"/>
    </source>
</evidence>
<dbReference type="EMBL" id="CZPT02000257">
    <property type="protein sequence ID" value="SCU65256.1"/>
    <property type="molecule type" value="Genomic_DNA"/>
</dbReference>
<comment type="caution">
    <text evidence="2">The sequence shown here is derived from an EMBL/GenBank/DDBJ whole genome shotgun (WGS) entry which is preliminary data.</text>
</comment>
<protein>
    <submittedName>
        <fullName evidence="2">Transcription factor IIa, putative</fullName>
    </submittedName>
</protein>
<reference evidence="2" key="1">
    <citation type="submission" date="2016-09" db="EMBL/GenBank/DDBJ databases">
        <authorList>
            <person name="Hebert L."/>
            <person name="Moumen B."/>
        </authorList>
    </citation>
    <scope>NUCLEOTIDE SEQUENCE [LARGE SCALE GENOMIC DNA]</scope>
    <source>
        <strain evidence="2">OVI</strain>
    </source>
</reference>
<accession>A0A1G4I0S9</accession>
<dbReference type="GeneID" id="92381979"/>
<proteinExistence type="predicted"/>
<dbReference type="Proteomes" id="UP000195570">
    <property type="component" value="Unassembled WGS sequence"/>
</dbReference>
<feature type="compositionally biased region" description="Basic and acidic residues" evidence="1">
    <location>
        <begin position="160"/>
        <end position="178"/>
    </location>
</feature>
<evidence type="ECO:0000313" key="2">
    <source>
        <dbReference type="EMBL" id="SCU65256.1"/>
    </source>
</evidence>
<dbReference type="RefSeq" id="XP_067076883.1">
    <property type="nucleotide sequence ID" value="XM_067220782.1"/>
</dbReference>
<organism evidence="2 3">
    <name type="scientific">Trypanosoma equiperdum</name>
    <dbReference type="NCBI Taxonomy" id="5694"/>
    <lineage>
        <taxon>Eukaryota</taxon>
        <taxon>Discoba</taxon>
        <taxon>Euglenozoa</taxon>
        <taxon>Kinetoplastea</taxon>
        <taxon>Metakinetoplastina</taxon>
        <taxon>Trypanosomatida</taxon>
        <taxon>Trypanosomatidae</taxon>
        <taxon>Trypanosoma</taxon>
    </lineage>
</organism>
<gene>
    <name evidence="2" type="ORF">TEOVI_000804500</name>
</gene>